<evidence type="ECO:0000313" key="2">
    <source>
        <dbReference type="Proteomes" id="UP000188533"/>
    </source>
</evidence>
<comment type="caution">
    <text evidence="1">The sequence shown here is derived from an EMBL/GenBank/DDBJ whole genome shotgun (WGS) entry which is preliminary data.</text>
</comment>
<name>A0A1Q3E657_LENED</name>
<keyword evidence="2" id="KW-1185">Reference proteome</keyword>
<evidence type="ECO:0000313" key="1">
    <source>
        <dbReference type="EMBL" id="GAW02725.1"/>
    </source>
</evidence>
<accession>A0A1Q3E657</accession>
<proteinExistence type="predicted"/>
<dbReference type="AlphaFoldDB" id="A0A1Q3E657"/>
<reference evidence="1 2" key="1">
    <citation type="submission" date="2016-08" db="EMBL/GenBank/DDBJ databases">
        <authorList>
            <consortium name="Lentinula edodes genome sequencing consortium"/>
            <person name="Sakamoto Y."/>
            <person name="Nakade K."/>
            <person name="Sato S."/>
            <person name="Yoshida Y."/>
            <person name="Miyazaki K."/>
            <person name="Natsume S."/>
            <person name="Konno N."/>
        </authorList>
    </citation>
    <scope>NUCLEOTIDE SEQUENCE [LARGE SCALE GENOMIC DNA]</scope>
    <source>
        <strain evidence="1 2">NBRC 111202</strain>
    </source>
</reference>
<gene>
    <name evidence="1" type="ORF">LENED_004393</name>
</gene>
<organism evidence="1 2">
    <name type="scientific">Lentinula edodes</name>
    <name type="common">Shiitake mushroom</name>
    <name type="synonym">Lentinus edodes</name>
    <dbReference type="NCBI Taxonomy" id="5353"/>
    <lineage>
        <taxon>Eukaryota</taxon>
        <taxon>Fungi</taxon>
        <taxon>Dikarya</taxon>
        <taxon>Basidiomycota</taxon>
        <taxon>Agaricomycotina</taxon>
        <taxon>Agaricomycetes</taxon>
        <taxon>Agaricomycetidae</taxon>
        <taxon>Agaricales</taxon>
        <taxon>Marasmiineae</taxon>
        <taxon>Omphalotaceae</taxon>
        <taxon>Lentinula</taxon>
    </lineage>
</organism>
<protein>
    <submittedName>
        <fullName evidence="1">Uncharacterized protein</fullName>
    </submittedName>
</protein>
<reference evidence="1 2" key="2">
    <citation type="submission" date="2017-02" db="EMBL/GenBank/DDBJ databases">
        <title>A genome survey and senescence transcriptome analysis in Lentinula edodes.</title>
        <authorList>
            <person name="Sakamoto Y."/>
            <person name="Nakade K."/>
            <person name="Sato S."/>
            <person name="Yoshida Y."/>
            <person name="Miyazaki K."/>
            <person name="Natsume S."/>
            <person name="Konno N."/>
        </authorList>
    </citation>
    <scope>NUCLEOTIDE SEQUENCE [LARGE SCALE GENOMIC DNA]</scope>
    <source>
        <strain evidence="1 2">NBRC 111202</strain>
    </source>
</reference>
<dbReference type="Proteomes" id="UP000188533">
    <property type="component" value="Unassembled WGS sequence"/>
</dbReference>
<dbReference type="EMBL" id="BDGU01000112">
    <property type="protein sequence ID" value="GAW02725.1"/>
    <property type="molecule type" value="Genomic_DNA"/>
</dbReference>
<sequence>MATKLCSLSEWADKRTATIYVAPNRAQAKVAIEELFAPHVKASINGRKITRDEIDQLLLAMRPTEEGALGFFWTDMVGASKDPSNRNGSLSGTYVISGLQIPHPETGKLVPGFRRKGVAIIIESQSEDPTIDSRKIVEFVSVANNYPLDQLAAQEKERRTYISKYGYKL</sequence>